<organism evidence="2 3">
    <name type="scientific">Nostoc punctiforme FACHB-252</name>
    <dbReference type="NCBI Taxonomy" id="1357509"/>
    <lineage>
        <taxon>Bacteria</taxon>
        <taxon>Bacillati</taxon>
        <taxon>Cyanobacteriota</taxon>
        <taxon>Cyanophyceae</taxon>
        <taxon>Nostocales</taxon>
        <taxon>Nostocaceae</taxon>
        <taxon>Nostoc</taxon>
    </lineage>
</organism>
<dbReference type="InterPro" id="IPR005031">
    <property type="entry name" value="COQ10_START"/>
</dbReference>
<protein>
    <submittedName>
        <fullName evidence="2">SRPBCC family protein</fullName>
    </submittedName>
</protein>
<dbReference type="SUPFAM" id="SSF55961">
    <property type="entry name" value="Bet v1-like"/>
    <property type="match status" value="1"/>
</dbReference>
<gene>
    <name evidence="2" type="ORF">H6G94_15230</name>
</gene>
<dbReference type="InterPro" id="IPR047137">
    <property type="entry name" value="ORF3"/>
</dbReference>
<evidence type="ECO:0000313" key="3">
    <source>
        <dbReference type="Proteomes" id="UP000606396"/>
    </source>
</evidence>
<dbReference type="PANTHER" id="PTHR33824">
    <property type="entry name" value="POLYKETIDE CYCLASE/DEHYDRASE AND LIPID TRANSPORT SUPERFAMILY PROTEIN"/>
    <property type="match status" value="1"/>
</dbReference>
<keyword evidence="3" id="KW-1185">Reference proteome</keyword>
<evidence type="ECO:0000259" key="1">
    <source>
        <dbReference type="Pfam" id="PF03364"/>
    </source>
</evidence>
<dbReference type="InterPro" id="IPR023393">
    <property type="entry name" value="START-like_dom_sf"/>
</dbReference>
<dbReference type="CDD" id="cd07817">
    <property type="entry name" value="SRPBCC_8"/>
    <property type="match status" value="1"/>
</dbReference>
<accession>A0ABR8HBN9</accession>
<dbReference type="PANTHER" id="PTHR33824:SF7">
    <property type="entry name" value="POLYKETIDE CYCLASE_DEHYDRASE AND LIPID TRANSPORT SUPERFAMILY PROTEIN"/>
    <property type="match status" value="1"/>
</dbReference>
<comment type="caution">
    <text evidence="2">The sequence shown here is derived from an EMBL/GenBank/DDBJ whole genome shotgun (WGS) entry which is preliminary data.</text>
</comment>
<name>A0ABR8HBN9_NOSPU</name>
<feature type="domain" description="Coenzyme Q-binding protein COQ10 START" evidence="1">
    <location>
        <begin position="13"/>
        <end position="138"/>
    </location>
</feature>
<dbReference type="Proteomes" id="UP000606396">
    <property type="component" value="Unassembled WGS sequence"/>
</dbReference>
<evidence type="ECO:0000313" key="2">
    <source>
        <dbReference type="EMBL" id="MBD2612610.1"/>
    </source>
</evidence>
<sequence>MNQLVKVEKTLTINKPVEELYRFWRNFDNLPRFIKHLKEVRVYDEKRESSGHATRSHWISKGFLNESVEWDVVITEDRENELIAWTSVEGAAIETSGRVYFKPAPGDRGTEVKAIREFIPPGGAIGAALAFAERLVEKPIADIAKLFGEDPELQIKEDLRGFRMLMETGEIATTEGQPRGH</sequence>
<proteinExistence type="predicted"/>
<reference evidence="2 3" key="1">
    <citation type="journal article" date="2020" name="ISME J.">
        <title>Comparative genomics reveals insights into cyanobacterial evolution and habitat adaptation.</title>
        <authorList>
            <person name="Chen M.Y."/>
            <person name="Teng W.K."/>
            <person name="Zhao L."/>
            <person name="Hu C.X."/>
            <person name="Zhou Y.K."/>
            <person name="Han B.P."/>
            <person name="Song L.R."/>
            <person name="Shu W.S."/>
        </authorList>
    </citation>
    <scope>NUCLEOTIDE SEQUENCE [LARGE SCALE GENOMIC DNA]</scope>
    <source>
        <strain evidence="2 3">FACHB-252</strain>
    </source>
</reference>
<dbReference type="Gene3D" id="3.30.530.20">
    <property type="match status" value="1"/>
</dbReference>
<dbReference type="EMBL" id="JACJTC010000010">
    <property type="protein sequence ID" value="MBD2612610.1"/>
    <property type="molecule type" value="Genomic_DNA"/>
</dbReference>
<dbReference type="Pfam" id="PF03364">
    <property type="entry name" value="Polyketide_cyc"/>
    <property type="match status" value="1"/>
</dbReference>